<gene>
    <name evidence="10" type="primary">csxA</name>
    <name evidence="10" type="ORF">PAM7971_00789</name>
</gene>
<keyword evidence="4 10" id="KW-0378">Hydrolase</keyword>
<dbReference type="Gene3D" id="2.60.40.10">
    <property type="entry name" value="Immunoglobulins"/>
    <property type="match status" value="2"/>
</dbReference>
<proteinExistence type="inferred from homology"/>
<dbReference type="Gene3D" id="2.60.120.260">
    <property type="entry name" value="Galactose-binding domain-like"/>
    <property type="match status" value="1"/>
</dbReference>
<evidence type="ECO:0000259" key="7">
    <source>
        <dbReference type="Pfam" id="PF00703"/>
    </source>
</evidence>
<evidence type="ECO:0000313" key="10">
    <source>
        <dbReference type="EMBL" id="SLN24185.1"/>
    </source>
</evidence>
<keyword evidence="6 10" id="KW-0326">Glycosidase</keyword>
<dbReference type="GO" id="GO:0006516">
    <property type="term" value="P:glycoprotein catabolic process"/>
    <property type="evidence" value="ECO:0007669"/>
    <property type="project" value="TreeGrafter"/>
</dbReference>
<dbReference type="InterPro" id="IPR013783">
    <property type="entry name" value="Ig-like_fold"/>
</dbReference>
<reference evidence="10 11" key="1">
    <citation type="submission" date="2017-03" db="EMBL/GenBank/DDBJ databases">
        <authorList>
            <person name="Afonso C.L."/>
            <person name="Miller P.J."/>
            <person name="Scott M.A."/>
            <person name="Spackman E."/>
            <person name="Goraichik I."/>
            <person name="Dimitrov K.M."/>
            <person name="Suarez D.L."/>
            <person name="Swayne D.E."/>
        </authorList>
    </citation>
    <scope>NUCLEOTIDE SEQUENCE [LARGE SCALE GENOMIC DNA]</scope>
    <source>
        <strain evidence="10 11">CECT 7971</strain>
    </source>
</reference>
<evidence type="ECO:0000256" key="6">
    <source>
        <dbReference type="ARBA" id="ARBA00023295"/>
    </source>
</evidence>
<dbReference type="InterPro" id="IPR036156">
    <property type="entry name" value="Beta-gal/glucu_dom_sf"/>
</dbReference>
<dbReference type="Pfam" id="PF00703">
    <property type="entry name" value="Glyco_hydro_2"/>
    <property type="match status" value="1"/>
</dbReference>
<comment type="catalytic activity">
    <reaction evidence="1">
        <text>Hydrolysis of terminal, non-reducing beta-D-mannose residues in beta-D-mannosides.</text>
        <dbReference type="EC" id="3.2.1.25"/>
    </reaction>
</comment>
<dbReference type="SUPFAM" id="SSF49785">
    <property type="entry name" value="Galactose-binding domain-like"/>
    <property type="match status" value="1"/>
</dbReference>
<dbReference type="SUPFAM" id="SSF51445">
    <property type="entry name" value="(Trans)glycosidases"/>
    <property type="match status" value="1"/>
</dbReference>
<dbReference type="PANTHER" id="PTHR43730:SF1">
    <property type="entry name" value="BETA-MANNOSIDASE"/>
    <property type="match status" value="1"/>
</dbReference>
<dbReference type="Pfam" id="PF17753">
    <property type="entry name" value="Ig_mannosidase"/>
    <property type="match status" value="1"/>
</dbReference>
<dbReference type="RefSeq" id="WP_085847693.1">
    <property type="nucleotide sequence ID" value="NZ_FNZV01000002.1"/>
</dbReference>
<evidence type="ECO:0000256" key="5">
    <source>
        <dbReference type="ARBA" id="ARBA00023180"/>
    </source>
</evidence>
<keyword evidence="11" id="KW-1185">Reference proteome</keyword>
<dbReference type="Proteomes" id="UP000193307">
    <property type="component" value="Unassembled WGS sequence"/>
</dbReference>
<dbReference type="InterPro" id="IPR006102">
    <property type="entry name" value="Ig-like_GH2"/>
</dbReference>
<organism evidence="10 11">
    <name type="scientific">Pacificibacter marinus</name>
    <dbReference type="NCBI Taxonomy" id="658057"/>
    <lineage>
        <taxon>Bacteria</taxon>
        <taxon>Pseudomonadati</taxon>
        <taxon>Pseudomonadota</taxon>
        <taxon>Alphaproteobacteria</taxon>
        <taxon>Rhodobacterales</taxon>
        <taxon>Roseobacteraceae</taxon>
        <taxon>Pacificibacter</taxon>
    </lineage>
</organism>
<evidence type="ECO:0000259" key="8">
    <source>
        <dbReference type="Pfam" id="PF17753"/>
    </source>
</evidence>
<protein>
    <recommendedName>
        <fullName evidence="3">beta-mannosidase</fullName>
        <ecNumber evidence="3">3.2.1.25</ecNumber>
    </recommendedName>
</protein>
<evidence type="ECO:0000256" key="2">
    <source>
        <dbReference type="ARBA" id="ARBA00007401"/>
    </source>
</evidence>
<dbReference type="AlphaFoldDB" id="A0A1Y5RS82"/>
<dbReference type="InterPro" id="IPR041625">
    <property type="entry name" value="Beta-mannosidase_Ig"/>
</dbReference>
<dbReference type="InterPro" id="IPR050887">
    <property type="entry name" value="Beta-mannosidase_GH2"/>
</dbReference>
<evidence type="ECO:0000313" key="11">
    <source>
        <dbReference type="Proteomes" id="UP000193307"/>
    </source>
</evidence>
<dbReference type="Gene3D" id="3.20.20.80">
    <property type="entry name" value="Glycosidases"/>
    <property type="match status" value="1"/>
</dbReference>
<evidence type="ECO:0000256" key="3">
    <source>
        <dbReference type="ARBA" id="ARBA00012754"/>
    </source>
</evidence>
<name>A0A1Y5RS82_9RHOB</name>
<evidence type="ECO:0000259" key="9">
    <source>
        <dbReference type="Pfam" id="PF22666"/>
    </source>
</evidence>
<dbReference type="GO" id="GO:0004567">
    <property type="term" value="F:beta-mannosidase activity"/>
    <property type="evidence" value="ECO:0007669"/>
    <property type="project" value="UniProtKB-EC"/>
</dbReference>
<feature type="domain" description="Glycoside hydrolase family 2 immunoglobulin-like beta-sandwich" evidence="7">
    <location>
        <begin position="186"/>
        <end position="275"/>
    </location>
</feature>
<feature type="domain" description="Beta-mannosidase-like galactose-binding" evidence="9">
    <location>
        <begin position="7"/>
        <end position="170"/>
    </location>
</feature>
<dbReference type="STRING" id="658057.SAMN04488032_102297"/>
<comment type="similarity">
    <text evidence="2">Belongs to the glycosyl hydrolase 2 family.</text>
</comment>
<dbReference type="OrthoDB" id="9758603at2"/>
<dbReference type="InterPro" id="IPR017853">
    <property type="entry name" value="GH"/>
</dbReference>
<keyword evidence="5" id="KW-0325">Glycoprotein</keyword>
<dbReference type="Pfam" id="PF22666">
    <property type="entry name" value="Glyco_hydro_2_N2"/>
    <property type="match status" value="1"/>
</dbReference>
<dbReference type="EC" id="3.2.1.25" evidence="3"/>
<dbReference type="EMBL" id="FWFW01000002">
    <property type="protein sequence ID" value="SLN24185.1"/>
    <property type="molecule type" value="Genomic_DNA"/>
</dbReference>
<evidence type="ECO:0000256" key="1">
    <source>
        <dbReference type="ARBA" id="ARBA00000829"/>
    </source>
</evidence>
<accession>A0A1Y5RS82</accession>
<dbReference type="GO" id="GO:0005975">
    <property type="term" value="P:carbohydrate metabolic process"/>
    <property type="evidence" value="ECO:0007669"/>
    <property type="project" value="InterPro"/>
</dbReference>
<dbReference type="InterPro" id="IPR054593">
    <property type="entry name" value="Beta-mannosidase-like_N2"/>
</dbReference>
<dbReference type="FunFam" id="3.20.20.80:FF:000050">
    <property type="entry name" value="Beta-mannosidase B"/>
    <property type="match status" value="1"/>
</dbReference>
<dbReference type="InterPro" id="IPR008979">
    <property type="entry name" value="Galactose-bd-like_sf"/>
</dbReference>
<dbReference type="SUPFAM" id="SSF49303">
    <property type="entry name" value="beta-Galactosidase/glucuronidase domain"/>
    <property type="match status" value="2"/>
</dbReference>
<feature type="domain" description="Beta-mannosidase Ig-fold" evidence="8">
    <location>
        <begin position="722"/>
        <end position="796"/>
    </location>
</feature>
<dbReference type="PANTHER" id="PTHR43730">
    <property type="entry name" value="BETA-MANNOSIDASE"/>
    <property type="match status" value="1"/>
</dbReference>
<sequence>MRLNDNWLLRDDCGTYSVPVTLPFDGISALQTAGKIADPYWGRNEYDLRWICARDWTATTTFTLQDTMQELVLEGLDGVVDVVLNGKTVLQADNSFRTWRADVSKQAKIGDNTLKLNFHSVVSEGAARQEAQRYSIPNSFNCPIPNGNMLRKPACDFGWDWNIALAPFGVTGQVYLVAKAQPRVGHIMIDQEFDASGAATLHVAAHVQNAADGNTVEMRFGGRSQTPKIEQGVARAVFSVEHPELWWPAGQGMQPLYDLQVRLDEDTHERRIGLRKMELITEKDDAGVGFKFRVNGRDVFAKGANWIPADALSGKINRAEVEKLLQSAVDANMNMIRIWGGGRYEPTWFYDLCDEMGLMVWQDFMFACNLYPCDDAFLQNVDAEVRENVQRLHHHASLAVWCGDNELIGALTWYDESIKNRDTYLVMYDRLNRTLEKALFETHPNAIWWPSSPSAGPLDFGDAWHDDSSGDMHFWSVWHENKDFDHYRDIRPRFCSEFGFQSYPSNQIIETFVAAEDRNISAPVLESHQKNEGGNERIAATMFRYFRFPVDFPNFVYLSQVQQGLAIKTAVSWWRSLKPHCMGTLIWQLNDTWPCASWSSLDYGGNWKLLHHMAKDFYAPVLVAIAPDKDDVVFTVTSDLAEDRTVDLRIFALDMTGQTRALDHFTVNVENASAVEALRLQSSVLNADEVLYFEWDAGDDLMGTPLSGNDIYAPLPWKSMDLLPPQIDMKTMQKDGVTEVTLTAKGLGLYVSLEADVAGRFSQNAFTLLAEKPLTVTFTPEQAGAVPTLTLRDLHSATYGETQ</sequence>
<evidence type="ECO:0000256" key="4">
    <source>
        <dbReference type="ARBA" id="ARBA00022801"/>
    </source>
</evidence>